<keyword evidence="5" id="KW-1185">Reference proteome</keyword>
<dbReference type="GO" id="GO:0016758">
    <property type="term" value="F:hexosyltransferase activity"/>
    <property type="evidence" value="ECO:0007669"/>
    <property type="project" value="TreeGrafter"/>
</dbReference>
<dbReference type="EMBL" id="FODT01000002">
    <property type="protein sequence ID" value="SEO29256.1"/>
    <property type="molecule type" value="Genomic_DNA"/>
</dbReference>
<evidence type="ECO:0000313" key="4">
    <source>
        <dbReference type="EMBL" id="SEO29256.1"/>
    </source>
</evidence>
<dbReference type="OrthoDB" id="9771846at2"/>
<dbReference type="NCBIfam" id="TIGR00696">
    <property type="entry name" value="wecG_tagA_cpsF"/>
    <property type="match status" value="1"/>
</dbReference>
<dbReference type="AlphaFoldDB" id="A0A1H8NI71"/>
<protein>
    <submittedName>
        <fullName evidence="4">Polymer biosynthesis protein, WecB/TagA/CpsF family</fullName>
    </submittedName>
</protein>
<gene>
    <name evidence="4" type="ORF">SAMN05444123_102118</name>
</gene>
<dbReference type="InterPro" id="IPR004629">
    <property type="entry name" value="WecG_TagA_CpsF"/>
</dbReference>
<dbReference type="Proteomes" id="UP000199615">
    <property type="component" value="Unassembled WGS sequence"/>
</dbReference>
<dbReference type="Pfam" id="PF03808">
    <property type="entry name" value="Glyco_tran_WecG"/>
    <property type="match status" value="1"/>
</dbReference>
<dbReference type="RefSeq" id="WP_011501536.1">
    <property type="nucleotide sequence ID" value="NZ_FODT01000002.1"/>
</dbReference>
<feature type="compositionally biased region" description="Basic and acidic residues" evidence="3">
    <location>
        <begin position="17"/>
        <end position="27"/>
    </location>
</feature>
<feature type="region of interest" description="Disordered" evidence="3">
    <location>
        <begin position="1"/>
        <end position="28"/>
    </location>
</feature>
<sequence length="306" mass="35271">MPKAQDASRNPVSDPLNAERRAEERRVAPFHVSTDSSVSFEERRVTGERRRERFQQWQRNMIGGLPIVVADRAETAKVMVDEALKRRGQWRYPAYMTSTNGEVTYRCAVDPSERAMFLEADAIHADGMPHVFVSRFKCQTPLPERVATTDLFHDVAREASVRGATMFMLGADETSNRLATELVKRRYPKLKLVGRRNGFFADEAEEIAACRQIAELAPDILWISMGVPREQVFIRRHRHRLTTVGIIKTSGGLFDFLSGSKARAPQWMQRIGLEWLWRMALEPRRLGMRYLKTNPYAMYLLLTRTR</sequence>
<keyword evidence="2" id="KW-0808">Transferase</keyword>
<accession>A0A1H8NI71</accession>
<evidence type="ECO:0000256" key="2">
    <source>
        <dbReference type="ARBA" id="ARBA00022679"/>
    </source>
</evidence>
<evidence type="ECO:0000256" key="1">
    <source>
        <dbReference type="ARBA" id="ARBA00022676"/>
    </source>
</evidence>
<organism evidence="4 5">
    <name type="scientific">Rhodopseudomonas pseudopalustris</name>
    <dbReference type="NCBI Taxonomy" id="1513892"/>
    <lineage>
        <taxon>Bacteria</taxon>
        <taxon>Pseudomonadati</taxon>
        <taxon>Pseudomonadota</taxon>
        <taxon>Alphaproteobacteria</taxon>
        <taxon>Hyphomicrobiales</taxon>
        <taxon>Nitrobacteraceae</taxon>
        <taxon>Rhodopseudomonas</taxon>
    </lineage>
</organism>
<reference evidence="5" key="1">
    <citation type="submission" date="2016-10" db="EMBL/GenBank/DDBJ databases">
        <authorList>
            <person name="Varghese N."/>
            <person name="Submissions S."/>
        </authorList>
    </citation>
    <scope>NUCLEOTIDE SEQUENCE [LARGE SCALE GENOMIC DNA]</scope>
    <source>
        <strain evidence="5">DSM 123</strain>
    </source>
</reference>
<keyword evidence="1" id="KW-0328">Glycosyltransferase</keyword>
<dbReference type="CDD" id="cd06533">
    <property type="entry name" value="Glyco_transf_WecG_TagA"/>
    <property type="match status" value="1"/>
</dbReference>
<evidence type="ECO:0000256" key="3">
    <source>
        <dbReference type="SAM" id="MobiDB-lite"/>
    </source>
</evidence>
<name>A0A1H8NI71_9BRAD</name>
<evidence type="ECO:0000313" key="5">
    <source>
        <dbReference type="Proteomes" id="UP000199615"/>
    </source>
</evidence>
<dbReference type="PANTHER" id="PTHR34136">
    <property type="match status" value="1"/>
</dbReference>
<proteinExistence type="predicted"/>
<dbReference type="PANTHER" id="PTHR34136:SF1">
    <property type="entry name" value="UDP-N-ACETYL-D-MANNOSAMINURONIC ACID TRANSFERASE"/>
    <property type="match status" value="1"/>
</dbReference>